<dbReference type="Pfam" id="PF07681">
    <property type="entry name" value="DoxX"/>
    <property type="match status" value="1"/>
</dbReference>
<name>A0A075RCJ2_BRELA</name>
<dbReference type="STRING" id="1042163.BRLA_c028660"/>
<dbReference type="KEGG" id="blr:BRLA_c028660"/>
<keyword evidence="5 7" id="KW-1133">Transmembrane helix</keyword>
<keyword evidence="9" id="KW-1185">Reference proteome</keyword>
<protein>
    <submittedName>
        <fullName evidence="8">Putative oxidoreductase MhqP</fullName>
    </submittedName>
</protein>
<reference evidence="8 9" key="1">
    <citation type="journal article" date="2011" name="J. Bacteriol.">
        <title>Genome sequence of Brevibacillus laterosporus LMG 15441, a pathogen of invertebrates.</title>
        <authorList>
            <person name="Djukic M."/>
            <person name="Poehlein A."/>
            <person name="Thurmer A."/>
            <person name="Daniel R."/>
        </authorList>
    </citation>
    <scope>NUCLEOTIDE SEQUENCE [LARGE SCALE GENOMIC DNA]</scope>
    <source>
        <strain evidence="8 9">LMG 15441</strain>
    </source>
</reference>
<evidence type="ECO:0000256" key="5">
    <source>
        <dbReference type="ARBA" id="ARBA00022989"/>
    </source>
</evidence>
<dbReference type="AlphaFoldDB" id="A0A075RCJ2"/>
<keyword evidence="3" id="KW-1003">Cell membrane</keyword>
<evidence type="ECO:0000256" key="2">
    <source>
        <dbReference type="ARBA" id="ARBA00006679"/>
    </source>
</evidence>
<feature type="transmembrane region" description="Helical" evidence="7">
    <location>
        <begin position="64"/>
        <end position="87"/>
    </location>
</feature>
<dbReference type="EMBL" id="CP007806">
    <property type="protein sequence ID" value="AIG27180.1"/>
    <property type="molecule type" value="Genomic_DNA"/>
</dbReference>
<evidence type="ECO:0000256" key="6">
    <source>
        <dbReference type="ARBA" id="ARBA00023136"/>
    </source>
</evidence>
<evidence type="ECO:0000256" key="4">
    <source>
        <dbReference type="ARBA" id="ARBA00022692"/>
    </source>
</evidence>
<evidence type="ECO:0000256" key="3">
    <source>
        <dbReference type="ARBA" id="ARBA00022475"/>
    </source>
</evidence>
<comment type="similarity">
    <text evidence="2">Belongs to the DoxX family.</text>
</comment>
<accession>A0A075RCJ2</accession>
<dbReference type="HOGENOM" id="CLU_058421_3_0_9"/>
<evidence type="ECO:0000313" key="8">
    <source>
        <dbReference type="EMBL" id="AIG27180.1"/>
    </source>
</evidence>
<evidence type="ECO:0000256" key="1">
    <source>
        <dbReference type="ARBA" id="ARBA00004651"/>
    </source>
</evidence>
<dbReference type="PANTHER" id="PTHR33452">
    <property type="entry name" value="OXIDOREDUCTASE CATD-RELATED"/>
    <property type="match status" value="1"/>
</dbReference>
<organism evidence="8 9">
    <name type="scientific">Brevibacillus laterosporus LMG 15441</name>
    <dbReference type="NCBI Taxonomy" id="1042163"/>
    <lineage>
        <taxon>Bacteria</taxon>
        <taxon>Bacillati</taxon>
        <taxon>Bacillota</taxon>
        <taxon>Bacilli</taxon>
        <taxon>Bacillales</taxon>
        <taxon>Paenibacillaceae</taxon>
        <taxon>Brevibacillus</taxon>
    </lineage>
</organism>
<sequence>MNAGLLLIRLVVGLLFIGHGTQKLFGWFGGHGLKGTAGWLESIGVKPGLLMAFMAGASEIVGGLLFASGVFTWVGGALIAVTMLIAIFTVHGKNGLWITQNGMEYNLVLLAVAIGVALIGPGAYVLFA</sequence>
<proteinExistence type="inferred from homology"/>
<feature type="transmembrane region" description="Helical" evidence="7">
    <location>
        <begin position="107"/>
        <end position="127"/>
    </location>
</feature>
<dbReference type="InterPro" id="IPR032808">
    <property type="entry name" value="DoxX"/>
</dbReference>
<dbReference type="InterPro" id="IPR051907">
    <property type="entry name" value="DoxX-like_oxidoreductase"/>
</dbReference>
<comment type="subcellular location">
    <subcellularLocation>
        <location evidence="1">Cell membrane</location>
        <topology evidence="1">Multi-pass membrane protein</topology>
    </subcellularLocation>
</comment>
<dbReference type="PANTHER" id="PTHR33452:SF10">
    <property type="entry name" value="OXIDOREDUCTASE MHQP-RELATED"/>
    <property type="match status" value="1"/>
</dbReference>
<dbReference type="GO" id="GO:0005886">
    <property type="term" value="C:plasma membrane"/>
    <property type="evidence" value="ECO:0007669"/>
    <property type="project" value="UniProtKB-SubCell"/>
</dbReference>
<dbReference type="eggNOG" id="COG2259">
    <property type="taxonomic scope" value="Bacteria"/>
</dbReference>
<evidence type="ECO:0000313" key="9">
    <source>
        <dbReference type="Proteomes" id="UP000005850"/>
    </source>
</evidence>
<dbReference type="RefSeq" id="WP_003335960.1">
    <property type="nucleotide sequence ID" value="NZ_CP007806.1"/>
</dbReference>
<evidence type="ECO:0000256" key="7">
    <source>
        <dbReference type="SAM" id="Phobius"/>
    </source>
</evidence>
<keyword evidence="4 7" id="KW-0812">Transmembrane</keyword>
<gene>
    <name evidence="8" type="primary">mhqP</name>
    <name evidence="8" type="ORF">BRLA_c028660</name>
</gene>
<dbReference type="Proteomes" id="UP000005850">
    <property type="component" value="Chromosome"/>
</dbReference>
<keyword evidence="6 7" id="KW-0472">Membrane</keyword>